<sequence>MASITSFLMRNSTDNPPFEFTDNTQRIIVGILYLTVSVLGIVGNFLVILAVLLSRKLRTTTNTFVVNLSVADLLTCLVIPWDAVASLGKNGLPVSEWVCGVVAVVQFTTVGCSIFTLASIGLNRLLLITQPTVTYRKIYTPKKIVIWLTLTWLIPLLVTAIPPSLNIGAVGYNARYRFCGSVTSHPLYNTYNIIIGSVLYPTPFIIIICYVLIWRHIYRHSKRLRNPAASVQFMASESSQSQSAIPTTTVASAGRAQNSSITRYQTDITKNVFYIICAFVVCLGPFAVCPSFRGCDPAVPYTAAILFANSCINPLLSSTVTLRAFSSALYVGNGKKSHNPLAF</sequence>
<dbReference type="Gene3D" id="1.20.1070.10">
    <property type="entry name" value="Rhodopsin 7-helix transmembrane proteins"/>
    <property type="match status" value="1"/>
</dbReference>
<dbReference type="Proteomes" id="UP000694845">
    <property type="component" value="Unplaced"/>
</dbReference>
<evidence type="ECO:0000256" key="5">
    <source>
        <dbReference type="ARBA" id="ARBA00023040"/>
    </source>
</evidence>
<dbReference type="SUPFAM" id="SSF81321">
    <property type="entry name" value="Family A G protein-coupled receptor-like"/>
    <property type="match status" value="1"/>
</dbReference>
<evidence type="ECO:0000256" key="6">
    <source>
        <dbReference type="ARBA" id="ARBA00023136"/>
    </source>
</evidence>
<feature type="transmembrane region" description="Helical" evidence="9">
    <location>
        <begin position="144"/>
        <end position="165"/>
    </location>
</feature>
<keyword evidence="4 9" id="KW-1133">Transmembrane helix</keyword>
<reference evidence="12" key="1">
    <citation type="submission" date="2025-08" db="UniProtKB">
        <authorList>
            <consortium name="RefSeq"/>
        </authorList>
    </citation>
    <scope>IDENTIFICATION</scope>
</reference>
<dbReference type="PANTHER" id="PTHR24228">
    <property type="entry name" value="B2 BRADYKININ RECEPTOR/ANGIOTENSIN II RECEPTOR"/>
    <property type="match status" value="1"/>
</dbReference>
<keyword evidence="5" id="KW-0297">G-protein coupled receptor</keyword>
<evidence type="ECO:0000256" key="9">
    <source>
        <dbReference type="SAM" id="Phobius"/>
    </source>
</evidence>
<feature type="transmembrane region" description="Helical" evidence="9">
    <location>
        <begin position="27"/>
        <end position="52"/>
    </location>
</feature>
<proteinExistence type="predicted"/>
<feature type="transmembrane region" description="Helical" evidence="9">
    <location>
        <begin position="272"/>
        <end position="293"/>
    </location>
</feature>
<accession>A0A8B7XIX5</accession>
<dbReference type="PRINTS" id="PR00237">
    <property type="entry name" value="GPCRRHODOPSN"/>
</dbReference>
<dbReference type="InterPro" id="IPR000276">
    <property type="entry name" value="GPCR_Rhodpsn"/>
</dbReference>
<dbReference type="GeneID" id="110973391"/>
<evidence type="ECO:0000259" key="10">
    <source>
        <dbReference type="PROSITE" id="PS50262"/>
    </source>
</evidence>
<evidence type="ECO:0000256" key="1">
    <source>
        <dbReference type="ARBA" id="ARBA00004651"/>
    </source>
</evidence>
<feature type="transmembrane region" description="Helical" evidence="9">
    <location>
        <begin position="101"/>
        <end position="123"/>
    </location>
</feature>
<feature type="domain" description="G-protein coupled receptors family 1 profile" evidence="10">
    <location>
        <begin position="43"/>
        <end position="288"/>
    </location>
</feature>
<dbReference type="AlphaFoldDB" id="A0A8B7XIX5"/>
<dbReference type="PANTHER" id="PTHR24228:SF72">
    <property type="entry name" value="G-PROTEIN COUPLED RECEPTORS FAMILY 1 PROFILE DOMAIN-CONTAINING PROTEIN"/>
    <property type="match status" value="1"/>
</dbReference>
<evidence type="ECO:0000256" key="7">
    <source>
        <dbReference type="ARBA" id="ARBA00023170"/>
    </source>
</evidence>
<dbReference type="OMA" id="YNARYRF"/>
<dbReference type="PROSITE" id="PS50262">
    <property type="entry name" value="G_PROTEIN_RECEP_F1_2"/>
    <property type="match status" value="1"/>
</dbReference>
<feature type="transmembrane region" description="Helical" evidence="9">
    <location>
        <begin position="299"/>
        <end position="316"/>
    </location>
</feature>
<keyword evidence="8" id="KW-0807">Transducer</keyword>
<evidence type="ECO:0000313" key="11">
    <source>
        <dbReference type="Proteomes" id="UP000694845"/>
    </source>
</evidence>
<evidence type="ECO:0000313" key="12">
    <source>
        <dbReference type="RefSeq" id="XP_022079890.1"/>
    </source>
</evidence>
<evidence type="ECO:0000256" key="8">
    <source>
        <dbReference type="ARBA" id="ARBA00023224"/>
    </source>
</evidence>
<dbReference type="KEGG" id="aplc:110973391"/>
<dbReference type="InterPro" id="IPR017452">
    <property type="entry name" value="GPCR_Rhodpsn_7TM"/>
</dbReference>
<evidence type="ECO:0000256" key="2">
    <source>
        <dbReference type="ARBA" id="ARBA00022475"/>
    </source>
</evidence>
<dbReference type="CDD" id="cd00637">
    <property type="entry name" value="7tm_classA_rhodopsin-like"/>
    <property type="match status" value="1"/>
</dbReference>
<dbReference type="RefSeq" id="XP_022079890.1">
    <property type="nucleotide sequence ID" value="XM_022224198.1"/>
</dbReference>
<keyword evidence="3 9" id="KW-0812">Transmembrane</keyword>
<name>A0A8B7XIX5_ACAPL</name>
<organism evidence="11 12">
    <name type="scientific">Acanthaster planci</name>
    <name type="common">Crown-of-thorns starfish</name>
    <dbReference type="NCBI Taxonomy" id="133434"/>
    <lineage>
        <taxon>Eukaryota</taxon>
        <taxon>Metazoa</taxon>
        <taxon>Echinodermata</taxon>
        <taxon>Eleutherozoa</taxon>
        <taxon>Asterozoa</taxon>
        <taxon>Asteroidea</taxon>
        <taxon>Valvatacea</taxon>
        <taxon>Valvatida</taxon>
        <taxon>Acanthasteridae</taxon>
        <taxon>Acanthaster</taxon>
    </lineage>
</organism>
<comment type="subcellular location">
    <subcellularLocation>
        <location evidence="1">Cell membrane</location>
        <topology evidence="1">Multi-pass membrane protein</topology>
    </subcellularLocation>
</comment>
<dbReference type="GO" id="GO:0004930">
    <property type="term" value="F:G protein-coupled receptor activity"/>
    <property type="evidence" value="ECO:0007669"/>
    <property type="project" value="UniProtKB-KW"/>
</dbReference>
<dbReference type="Pfam" id="PF00001">
    <property type="entry name" value="7tm_1"/>
    <property type="match status" value="1"/>
</dbReference>
<gene>
    <name evidence="12" type="primary">LOC110973391</name>
</gene>
<keyword evidence="2" id="KW-1003">Cell membrane</keyword>
<protein>
    <submittedName>
        <fullName evidence="12">Melatonin receptor type 1B-A-like</fullName>
    </submittedName>
</protein>
<keyword evidence="6 9" id="KW-0472">Membrane</keyword>
<evidence type="ECO:0000256" key="4">
    <source>
        <dbReference type="ARBA" id="ARBA00022989"/>
    </source>
</evidence>
<keyword evidence="7" id="KW-0675">Receptor</keyword>
<dbReference type="OrthoDB" id="9445642at2759"/>
<feature type="transmembrane region" description="Helical" evidence="9">
    <location>
        <begin position="64"/>
        <end position="81"/>
    </location>
</feature>
<keyword evidence="11" id="KW-1185">Reference proteome</keyword>
<evidence type="ECO:0000256" key="3">
    <source>
        <dbReference type="ARBA" id="ARBA00022692"/>
    </source>
</evidence>
<dbReference type="GO" id="GO:0005886">
    <property type="term" value="C:plasma membrane"/>
    <property type="evidence" value="ECO:0007669"/>
    <property type="project" value="UniProtKB-SubCell"/>
</dbReference>
<feature type="transmembrane region" description="Helical" evidence="9">
    <location>
        <begin position="191"/>
        <end position="213"/>
    </location>
</feature>